<name>A0ABU9BM67_9BURK</name>
<keyword evidence="1" id="KW-0732">Signal</keyword>
<feature type="signal peptide" evidence="1">
    <location>
        <begin position="1"/>
        <end position="24"/>
    </location>
</feature>
<sequence length="315" mass="33256">MRVNSIRLAVVAVAAMTAAGFAQAGAVDVDYSKLGPKQQAHFVKQSQRHLVNSPEYNYDIKPAQIKKASVTSKVNASRKYAQAVVTLAAADNLSGVNEINVMLMSEGGQTASAYWTNPLPAKRVDAEIAVDMEGVTANGNWRIYSVNVSDANGFSTYYDEAALAAMGGRTTFTVFGAVGDTSAPTAQSGGVNLTPVVSKSTPPGGMLPGAAPRVGVQLNLADVGTAGIRSASLTYCLNGDYWSDCFYVQGGISVRGKTNVALTLGGRINEWQSTGTYLPTELNVSDHSGNSYSLWNYYGDDLSFLMDAPEIVVNP</sequence>
<dbReference type="RefSeq" id="WP_341425412.1">
    <property type="nucleotide sequence ID" value="NZ_JBBUTG010000004.1"/>
</dbReference>
<organism evidence="2 3">
    <name type="scientific">Ideonella lacteola</name>
    <dbReference type="NCBI Taxonomy" id="2984193"/>
    <lineage>
        <taxon>Bacteria</taxon>
        <taxon>Pseudomonadati</taxon>
        <taxon>Pseudomonadota</taxon>
        <taxon>Betaproteobacteria</taxon>
        <taxon>Burkholderiales</taxon>
        <taxon>Sphaerotilaceae</taxon>
        <taxon>Ideonella</taxon>
    </lineage>
</organism>
<evidence type="ECO:0000313" key="2">
    <source>
        <dbReference type="EMBL" id="MEK8031047.1"/>
    </source>
</evidence>
<dbReference type="Proteomes" id="UP001371218">
    <property type="component" value="Unassembled WGS sequence"/>
</dbReference>
<gene>
    <name evidence="2" type="ORF">AACH06_09490</name>
</gene>
<keyword evidence="3" id="KW-1185">Reference proteome</keyword>
<feature type="chain" id="PRO_5046276826" evidence="1">
    <location>
        <begin position="25"/>
        <end position="315"/>
    </location>
</feature>
<dbReference type="EMBL" id="JBBUTG010000004">
    <property type="protein sequence ID" value="MEK8031047.1"/>
    <property type="molecule type" value="Genomic_DNA"/>
</dbReference>
<proteinExistence type="predicted"/>
<reference evidence="2 3" key="1">
    <citation type="submission" date="2024-04" db="EMBL/GenBank/DDBJ databases">
        <title>Novel species of the genus Ideonella isolated from streams.</title>
        <authorList>
            <person name="Lu H."/>
        </authorList>
    </citation>
    <scope>NUCLEOTIDE SEQUENCE [LARGE SCALE GENOMIC DNA]</scope>
    <source>
        <strain evidence="2 3">DXS29W</strain>
    </source>
</reference>
<accession>A0ABU9BM67</accession>
<evidence type="ECO:0000313" key="3">
    <source>
        <dbReference type="Proteomes" id="UP001371218"/>
    </source>
</evidence>
<evidence type="ECO:0000256" key="1">
    <source>
        <dbReference type="SAM" id="SignalP"/>
    </source>
</evidence>
<protein>
    <submittedName>
        <fullName evidence="2">Uncharacterized protein</fullName>
    </submittedName>
</protein>
<comment type="caution">
    <text evidence="2">The sequence shown here is derived from an EMBL/GenBank/DDBJ whole genome shotgun (WGS) entry which is preliminary data.</text>
</comment>